<keyword evidence="3" id="KW-1185">Reference proteome</keyword>
<feature type="region of interest" description="Disordered" evidence="1">
    <location>
        <begin position="72"/>
        <end position="100"/>
    </location>
</feature>
<proteinExistence type="predicted"/>
<sequence length="100" mass="10885">MVPSFAGVFLVGKTADSLHRRPSTQSAAQPASNPPSHLHITSSQPGPALPRTGNLQESSGLVLLWQPHVPKSSASIRLEKKDKEDVKSSHSEIREREKNK</sequence>
<organism evidence="2 3">
    <name type="scientific">Solea senegalensis</name>
    <name type="common">Senegalese sole</name>
    <dbReference type="NCBI Taxonomy" id="28829"/>
    <lineage>
        <taxon>Eukaryota</taxon>
        <taxon>Metazoa</taxon>
        <taxon>Chordata</taxon>
        <taxon>Craniata</taxon>
        <taxon>Vertebrata</taxon>
        <taxon>Euteleostomi</taxon>
        <taxon>Actinopterygii</taxon>
        <taxon>Neopterygii</taxon>
        <taxon>Teleostei</taxon>
        <taxon>Neoteleostei</taxon>
        <taxon>Acanthomorphata</taxon>
        <taxon>Carangaria</taxon>
        <taxon>Pleuronectiformes</taxon>
        <taxon>Pleuronectoidei</taxon>
        <taxon>Soleidae</taxon>
        <taxon>Solea</taxon>
    </lineage>
</organism>
<evidence type="ECO:0000313" key="2">
    <source>
        <dbReference type="EMBL" id="KAG7465559.1"/>
    </source>
</evidence>
<evidence type="ECO:0000313" key="3">
    <source>
        <dbReference type="Proteomes" id="UP000693946"/>
    </source>
</evidence>
<gene>
    <name evidence="2" type="ORF">JOB18_048983</name>
</gene>
<protein>
    <submittedName>
        <fullName evidence="2">Uncharacterized protein</fullName>
    </submittedName>
</protein>
<accession>A0AAV6PIU9</accession>
<feature type="region of interest" description="Disordered" evidence="1">
    <location>
        <begin position="13"/>
        <end position="55"/>
    </location>
</feature>
<dbReference type="AlphaFoldDB" id="A0AAV6PIU9"/>
<feature type="compositionally biased region" description="Basic and acidic residues" evidence="1">
    <location>
        <begin position="77"/>
        <end position="100"/>
    </location>
</feature>
<name>A0AAV6PIU9_SOLSE</name>
<dbReference type="Proteomes" id="UP000693946">
    <property type="component" value="Unassembled WGS sequence"/>
</dbReference>
<dbReference type="EMBL" id="JAGKHQ010000692">
    <property type="protein sequence ID" value="KAG7465559.1"/>
    <property type="molecule type" value="Genomic_DNA"/>
</dbReference>
<comment type="caution">
    <text evidence="2">The sequence shown here is derived from an EMBL/GenBank/DDBJ whole genome shotgun (WGS) entry which is preliminary data.</text>
</comment>
<feature type="compositionally biased region" description="Polar residues" evidence="1">
    <location>
        <begin position="23"/>
        <end position="45"/>
    </location>
</feature>
<reference evidence="2 3" key="1">
    <citation type="journal article" date="2021" name="Sci. Rep.">
        <title>Chromosome anchoring in Senegalese sole (Solea senegalensis) reveals sex-associated markers and genome rearrangements in flatfish.</title>
        <authorList>
            <person name="Guerrero-Cozar I."/>
            <person name="Gomez-Garrido J."/>
            <person name="Berbel C."/>
            <person name="Martinez-Blanch J.F."/>
            <person name="Alioto T."/>
            <person name="Claros M.G."/>
            <person name="Gagnaire P.A."/>
            <person name="Manchado M."/>
        </authorList>
    </citation>
    <scope>NUCLEOTIDE SEQUENCE [LARGE SCALE GENOMIC DNA]</scope>
    <source>
        <strain evidence="2">Sse05_10M</strain>
    </source>
</reference>
<evidence type="ECO:0000256" key="1">
    <source>
        <dbReference type="SAM" id="MobiDB-lite"/>
    </source>
</evidence>